<evidence type="ECO:0000256" key="5">
    <source>
        <dbReference type="ARBA" id="ARBA00022679"/>
    </source>
</evidence>
<keyword evidence="7" id="KW-0547">Nucleotide-binding</keyword>
<evidence type="ECO:0000256" key="2">
    <source>
        <dbReference type="ARBA" id="ARBA00009776"/>
    </source>
</evidence>
<dbReference type="AlphaFoldDB" id="A0A8E5HWD6"/>
<feature type="domain" description="Thymidylate kinase-like" evidence="10">
    <location>
        <begin position="38"/>
        <end position="191"/>
    </location>
</feature>
<sequence>MASISDLATAAISYSGGDAVATDISARHDGKRGAFIVLEGLDRSGKTTQVKLLEQRFVEEGRAVKVMRFPDRTTPIGQIIDAYLKSNIQVEDHVIHLLFSANRWEAVDQIKSLLASGTTIICDRFYHSGIVYSAAKRNPSLPLSWARAPERGLPRPDMVLFLDLDEAAARARGGWGSEVYEKTEMQKTVRELFWCLGMGGKDVHGQEILADLGGLQGAQWRQEEEDLVVLDADGSVEEVAERVWAKVKERVEQVEKGELGTRIRVVQ</sequence>
<dbReference type="EMBL" id="CP072757">
    <property type="protein sequence ID" value="QUC22840.1"/>
    <property type="molecule type" value="Genomic_DNA"/>
</dbReference>
<dbReference type="GO" id="GO:0004550">
    <property type="term" value="F:nucleoside diphosphate kinase activity"/>
    <property type="evidence" value="ECO:0007669"/>
    <property type="project" value="TreeGrafter"/>
</dbReference>
<dbReference type="OrthoDB" id="425602at2759"/>
<dbReference type="Gene3D" id="3.40.50.300">
    <property type="entry name" value="P-loop containing nucleotide triphosphate hydrolases"/>
    <property type="match status" value="1"/>
</dbReference>
<keyword evidence="8" id="KW-0418">Kinase</keyword>
<dbReference type="SUPFAM" id="SSF52540">
    <property type="entry name" value="P-loop containing nucleoside triphosphate hydrolases"/>
    <property type="match status" value="1"/>
</dbReference>
<dbReference type="KEGG" id="uvi:66067858"/>
<dbReference type="PANTHER" id="PTHR10344:SF1">
    <property type="entry name" value="THYMIDYLATE KINASE"/>
    <property type="match status" value="1"/>
</dbReference>
<evidence type="ECO:0000256" key="6">
    <source>
        <dbReference type="ARBA" id="ARBA00022727"/>
    </source>
</evidence>
<proteinExistence type="inferred from homology"/>
<dbReference type="PANTHER" id="PTHR10344">
    <property type="entry name" value="THYMIDYLATE KINASE"/>
    <property type="match status" value="1"/>
</dbReference>
<dbReference type="InterPro" id="IPR018094">
    <property type="entry name" value="Thymidylate_kinase"/>
</dbReference>
<dbReference type="Proteomes" id="UP000027002">
    <property type="component" value="Chromosome 5"/>
</dbReference>
<evidence type="ECO:0000313" key="12">
    <source>
        <dbReference type="Proteomes" id="UP000027002"/>
    </source>
</evidence>
<dbReference type="PROSITE" id="PS01331">
    <property type="entry name" value="THYMIDYLATE_KINASE"/>
    <property type="match status" value="1"/>
</dbReference>
<evidence type="ECO:0000256" key="8">
    <source>
        <dbReference type="ARBA" id="ARBA00022777"/>
    </source>
</evidence>
<dbReference type="EC" id="2.7.4.9" evidence="3"/>
<evidence type="ECO:0000259" key="10">
    <source>
        <dbReference type="Pfam" id="PF02223"/>
    </source>
</evidence>
<dbReference type="GeneID" id="66067858"/>
<comment type="similarity">
    <text evidence="2">Belongs to the thymidylate kinase family.</text>
</comment>
<dbReference type="GO" id="GO:0006233">
    <property type="term" value="P:dTDP biosynthetic process"/>
    <property type="evidence" value="ECO:0007669"/>
    <property type="project" value="InterPro"/>
</dbReference>
<dbReference type="InterPro" id="IPR018095">
    <property type="entry name" value="Thymidylate_kin_CS"/>
</dbReference>
<reference evidence="11" key="1">
    <citation type="submission" date="2020-03" db="EMBL/GenBank/DDBJ databases">
        <title>A mixture of massive structural variations and highly conserved coding sequences in Ustilaginoidea virens genome.</title>
        <authorList>
            <person name="Zhang K."/>
            <person name="Zhao Z."/>
            <person name="Zhang Z."/>
            <person name="Li Y."/>
            <person name="Hsiang T."/>
            <person name="Sun W."/>
        </authorList>
    </citation>
    <scope>NUCLEOTIDE SEQUENCE</scope>
    <source>
        <strain evidence="11">UV-8b</strain>
    </source>
</reference>
<organism evidence="11 12">
    <name type="scientific">Ustilaginoidea virens</name>
    <name type="common">Rice false smut fungus</name>
    <name type="synonym">Villosiclava virens</name>
    <dbReference type="NCBI Taxonomy" id="1159556"/>
    <lineage>
        <taxon>Eukaryota</taxon>
        <taxon>Fungi</taxon>
        <taxon>Dikarya</taxon>
        <taxon>Ascomycota</taxon>
        <taxon>Pezizomycotina</taxon>
        <taxon>Sordariomycetes</taxon>
        <taxon>Hypocreomycetidae</taxon>
        <taxon>Hypocreales</taxon>
        <taxon>Clavicipitaceae</taxon>
        <taxon>Ustilaginoidea</taxon>
    </lineage>
</organism>
<dbReference type="GO" id="GO:0006235">
    <property type="term" value="P:dTTP biosynthetic process"/>
    <property type="evidence" value="ECO:0007669"/>
    <property type="project" value="TreeGrafter"/>
</dbReference>
<evidence type="ECO:0000256" key="9">
    <source>
        <dbReference type="ARBA" id="ARBA00022840"/>
    </source>
</evidence>
<evidence type="ECO:0000256" key="1">
    <source>
        <dbReference type="ARBA" id="ARBA00004992"/>
    </source>
</evidence>
<dbReference type="InterPro" id="IPR027417">
    <property type="entry name" value="P-loop_NTPase"/>
</dbReference>
<dbReference type="RefSeq" id="XP_043000513.1">
    <property type="nucleotide sequence ID" value="XM_043144578.1"/>
</dbReference>
<evidence type="ECO:0000256" key="3">
    <source>
        <dbReference type="ARBA" id="ARBA00012980"/>
    </source>
</evidence>
<gene>
    <name evidence="11" type="ORF">UV8b_07081</name>
</gene>
<keyword evidence="9" id="KW-0067">ATP-binding</keyword>
<dbReference type="FunFam" id="3.40.50.300:FF:000679">
    <property type="entry name" value="Thymidylate kinase"/>
    <property type="match status" value="1"/>
</dbReference>
<name>A0A8E5HWD6_USTVR</name>
<dbReference type="HAMAP" id="MF_00165">
    <property type="entry name" value="Thymidylate_kinase"/>
    <property type="match status" value="1"/>
</dbReference>
<evidence type="ECO:0000313" key="11">
    <source>
        <dbReference type="EMBL" id="QUC22840.1"/>
    </source>
</evidence>
<protein>
    <recommendedName>
        <fullName evidence="4">Thymidylate kinase</fullName>
        <ecNumber evidence="3">2.7.4.9</ecNumber>
    </recommendedName>
</protein>
<accession>A0A8E5HWD6</accession>
<dbReference type="CDD" id="cd01672">
    <property type="entry name" value="TMPK"/>
    <property type="match status" value="1"/>
</dbReference>
<comment type="pathway">
    <text evidence="1">Pyrimidine metabolism; dTTP biosynthesis.</text>
</comment>
<dbReference type="InterPro" id="IPR039430">
    <property type="entry name" value="Thymidylate_kin-like_dom"/>
</dbReference>
<dbReference type="GO" id="GO:0005829">
    <property type="term" value="C:cytosol"/>
    <property type="evidence" value="ECO:0007669"/>
    <property type="project" value="TreeGrafter"/>
</dbReference>
<evidence type="ECO:0000256" key="7">
    <source>
        <dbReference type="ARBA" id="ARBA00022741"/>
    </source>
</evidence>
<evidence type="ECO:0000256" key="4">
    <source>
        <dbReference type="ARBA" id="ARBA00017144"/>
    </source>
</evidence>
<dbReference type="GO" id="GO:0005524">
    <property type="term" value="F:ATP binding"/>
    <property type="evidence" value="ECO:0007669"/>
    <property type="project" value="UniProtKB-KW"/>
</dbReference>
<dbReference type="GO" id="GO:0004798">
    <property type="term" value="F:dTMP kinase activity"/>
    <property type="evidence" value="ECO:0007669"/>
    <property type="project" value="UniProtKB-EC"/>
</dbReference>
<dbReference type="Pfam" id="PF02223">
    <property type="entry name" value="Thymidylate_kin"/>
    <property type="match status" value="1"/>
</dbReference>
<keyword evidence="5" id="KW-0808">Transferase</keyword>
<keyword evidence="12" id="KW-1185">Reference proteome</keyword>
<dbReference type="GO" id="GO:0005634">
    <property type="term" value="C:nucleus"/>
    <property type="evidence" value="ECO:0007669"/>
    <property type="project" value="TreeGrafter"/>
</dbReference>
<keyword evidence="6" id="KW-0545">Nucleotide biosynthesis</keyword>
<dbReference type="NCBIfam" id="TIGR00041">
    <property type="entry name" value="DTMP_kinase"/>
    <property type="match status" value="1"/>
</dbReference>
<dbReference type="GO" id="GO:0006227">
    <property type="term" value="P:dUDP biosynthetic process"/>
    <property type="evidence" value="ECO:0007669"/>
    <property type="project" value="TreeGrafter"/>
</dbReference>